<proteinExistence type="predicted"/>
<reference evidence="2" key="1">
    <citation type="submission" date="2011-02" db="EMBL/GenBank/DDBJ databases">
        <title>Complete sequence of Spirochaeta sp. Buddy.</title>
        <authorList>
            <person name="Lucas S."/>
            <person name="Copeland A."/>
            <person name="Lapidus A."/>
            <person name="Cheng J.-F."/>
            <person name="Goodwin L."/>
            <person name="Pitluck S."/>
            <person name="Zeytun A."/>
            <person name="Detter J.C."/>
            <person name="Han C."/>
            <person name="Tapia R."/>
            <person name="Land M."/>
            <person name="Hauser L."/>
            <person name="Kyrpides N."/>
            <person name="Ivanova N."/>
            <person name="Mikhailova N."/>
            <person name="Pagani I."/>
            <person name="Ritalahti K.M."/>
            <person name="Loeffler F.E."/>
            <person name="Woyke T."/>
        </authorList>
    </citation>
    <scope>NUCLEOTIDE SEQUENCE [LARGE SCALE GENOMIC DNA]</scope>
    <source>
        <strain evidence="2">ATCC BAA-1886 / DSM 22777 / Buddy</strain>
    </source>
</reference>
<gene>
    <name evidence="1" type="ordered locus">SpiBuddy_0172</name>
</gene>
<evidence type="ECO:0000313" key="1">
    <source>
        <dbReference type="EMBL" id="ADY12014.1"/>
    </source>
</evidence>
<accession>F0RXG4</accession>
<dbReference type="PROSITE" id="PS51257">
    <property type="entry name" value="PROKAR_LIPOPROTEIN"/>
    <property type="match status" value="1"/>
</dbReference>
<dbReference type="RefSeq" id="WP_013605867.1">
    <property type="nucleotide sequence ID" value="NC_015152.1"/>
</dbReference>
<dbReference type="HOGENOM" id="CLU_1730214_0_0_12"/>
<dbReference type="Proteomes" id="UP000008466">
    <property type="component" value="Chromosome"/>
</dbReference>
<dbReference type="AlphaFoldDB" id="F0RXG4"/>
<dbReference type="STRING" id="158189.SpiBuddy_0172"/>
<dbReference type="KEGG" id="sbu:SpiBuddy_0172"/>
<dbReference type="Gene3D" id="2.60.120.380">
    <property type="match status" value="1"/>
</dbReference>
<sequence>MKRINHILGVLLGCLLLVGLLGCEYTYPFEEEPNNTPDTATLMRNNITKGQIHIPSDMDYWTINIGPISSWAKVMLHHLSEDLKLMVIGYDGSNNAITLNGSDYYLNSDAEGTADEEIVISNNLIRTIVVCVEASDRRNLAGTYWLEYTFR</sequence>
<dbReference type="EMBL" id="CP002541">
    <property type="protein sequence ID" value="ADY12014.1"/>
    <property type="molecule type" value="Genomic_DNA"/>
</dbReference>
<protein>
    <recommendedName>
        <fullName evidence="3">Lipoprotein</fullName>
    </recommendedName>
</protein>
<name>F0RXG4_SPHGB</name>
<evidence type="ECO:0008006" key="3">
    <source>
        <dbReference type="Google" id="ProtNLM"/>
    </source>
</evidence>
<evidence type="ECO:0000313" key="2">
    <source>
        <dbReference type="Proteomes" id="UP000008466"/>
    </source>
</evidence>
<keyword evidence="2" id="KW-1185">Reference proteome</keyword>
<organism evidence="1 2">
    <name type="scientific">Sphaerochaeta globosa (strain ATCC BAA-1886 / DSM 22777 / Buddy)</name>
    <name type="common">Spirochaeta sp. (strain Buddy)</name>
    <dbReference type="NCBI Taxonomy" id="158189"/>
    <lineage>
        <taxon>Bacteria</taxon>
        <taxon>Pseudomonadati</taxon>
        <taxon>Spirochaetota</taxon>
        <taxon>Spirochaetia</taxon>
        <taxon>Spirochaetales</taxon>
        <taxon>Sphaerochaetaceae</taxon>
        <taxon>Sphaerochaeta</taxon>
    </lineage>
</organism>